<reference evidence="3" key="1">
    <citation type="submission" date="2021-07" db="EMBL/GenBank/DDBJ databases">
        <title>Complete genome sequencing of a Clostridium isolate.</title>
        <authorList>
            <person name="Ueki A."/>
            <person name="Tonouchi A."/>
        </authorList>
    </citation>
    <scope>NUCLEOTIDE SEQUENCE [LARGE SCALE GENOMIC DNA]</scope>
    <source>
        <strain evidence="3">C5S11</strain>
    </source>
</reference>
<dbReference type="Proteomes" id="UP000824633">
    <property type="component" value="Chromosome"/>
</dbReference>
<protein>
    <submittedName>
        <fullName evidence="2">Flavodoxin</fullName>
    </submittedName>
</protein>
<sequence length="161" mass="17962">MKLSIIYFSKTGKTHTMAEEIAKGMKTIENIEVGIFDIENIDYEYIKESKAVVFGTPTYYANTCWQIKKWFDESWGCNLSGKIGGVFATANFAQGGADTAILTIINHLMVKGMLVYSGGSAIGEPYIHLGPVALKENFEESKELFYVFGKRIAEKCIEIFS</sequence>
<dbReference type="InterPro" id="IPR008254">
    <property type="entry name" value="Flavodoxin/NO_synth"/>
</dbReference>
<dbReference type="EMBL" id="AP024849">
    <property type="protein sequence ID" value="BCZ44405.1"/>
    <property type="molecule type" value="Genomic_DNA"/>
</dbReference>
<organism evidence="2 3">
    <name type="scientific">Clostridium gelidum</name>
    <dbReference type="NCBI Taxonomy" id="704125"/>
    <lineage>
        <taxon>Bacteria</taxon>
        <taxon>Bacillati</taxon>
        <taxon>Bacillota</taxon>
        <taxon>Clostridia</taxon>
        <taxon>Eubacteriales</taxon>
        <taxon>Clostridiaceae</taxon>
        <taxon>Clostridium</taxon>
    </lineage>
</organism>
<dbReference type="RefSeq" id="WP_224036083.1">
    <property type="nucleotide sequence ID" value="NZ_AP024849.1"/>
</dbReference>
<evidence type="ECO:0000313" key="2">
    <source>
        <dbReference type="EMBL" id="BCZ44405.1"/>
    </source>
</evidence>
<evidence type="ECO:0000259" key="1">
    <source>
        <dbReference type="PROSITE" id="PS50902"/>
    </source>
</evidence>
<evidence type="ECO:0000313" key="3">
    <source>
        <dbReference type="Proteomes" id="UP000824633"/>
    </source>
</evidence>
<dbReference type="InterPro" id="IPR001226">
    <property type="entry name" value="Flavodoxin_CS"/>
</dbReference>
<keyword evidence="3" id="KW-1185">Reference proteome</keyword>
<accession>A0ABN6IU64</accession>
<feature type="domain" description="Flavodoxin-like" evidence="1">
    <location>
        <begin position="3"/>
        <end position="153"/>
    </location>
</feature>
<proteinExistence type="predicted"/>
<dbReference type="InterPro" id="IPR029039">
    <property type="entry name" value="Flavoprotein-like_sf"/>
</dbReference>
<gene>
    <name evidence="2" type="ORF">psyc5s11_04720</name>
</gene>
<dbReference type="PROSITE" id="PS00201">
    <property type="entry name" value="FLAVODOXIN"/>
    <property type="match status" value="1"/>
</dbReference>
<name>A0ABN6IU64_9CLOT</name>
<dbReference type="SUPFAM" id="SSF52218">
    <property type="entry name" value="Flavoproteins"/>
    <property type="match status" value="1"/>
</dbReference>
<dbReference type="PANTHER" id="PTHR30546">
    <property type="entry name" value="FLAVODOXIN-RELATED PROTEIN WRBA-RELATED"/>
    <property type="match status" value="1"/>
</dbReference>
<dbReference type="Gene3D" id="3.40.50.360">
    <property type="match status" value="1"/>
</dbReference>
<dbReference type="Pfam" id="PF00258">
    <property type="entry name" value="Flavodoxin_1"/>
    <property type="match status" value="1"/>
</dbReference>
<dbReference type="PROSITE" id="PS50902">
    <property type="entry name" value="FLAVODOXIN_LIKE"/>
    <property type="match status" value="1"/>
</dbReference>
<dbReference type="PANTHER" id="PTHR30546:SF23">
    <property type="entry name" value="FLAVOPROTEIN-LIKE PROTEIN YCP4-RELATED"/>
    <property type="match status" value="1"/>
</dbReference>